<evidence type="ECO:0000256" key="8">
    <source>
        <dbReference type="SAM" id="Phobius"/>
    </source>
</evidence>
<evidence type="ECO:0000256" key="4">
    <source>
        <dbReference type="ARBA" id="ARBA00022519"/>
    </source>
</evidence>
<dbReference type="PANTHER" id="PTHR32196:SF21">
    <property type="entry name" value="ABC TRANSPORTER PERMEASE PROTEIN YPHD-RELATED"/>
    <property type="match status" value="1"/>
</dbReference>
<dbReference type="AlphaFoldDB" id="A0A7X0U756"/>
<evidence type="ECO:0000256" key="7">
    <source>
        <dbReference type="ARBA" id="ARBA00023136"/>
    </source>
</evidence>
<keyword evidence="6 8" id="KW-1133">Transmembrane helix</keyword>
<evidence type="ECO:0000256" key="3">
    <source>
        <dbReference type="ARBA" id="ARBA00022475"/>
    </source>
</evidence>
<evidence type="ECO:0000313" key="10">
    <source>
        <dbReference type="Proteomes" id="UP000575083"/>
    </source>
</evidence>
<evidence type="ECO:0000256" key="6">
    <source>
        <dbReference type="ARBA" id="ARBA00022989"/>
    </source>
</evidence>
<accession>A0A7X0U756</accession>
<dbReference type="GO" id="GO:0005886">
    <property type="term" value="C:plasma membrane"/>
    <property type="evidence" value="ECO:0007669"/>
    <property type="project" value="UniProtKB-SubCell"/>
</dbReference>
<evidence type="ECO:0000313" key="9">
    <source>
        <dbReference type="EMBL" id="MBB6557716.1"/>
    </source>
</evidence>
<name>A0A7X0U756_9BURK</name>
<dbReference type="EMBL" id="JACHLK010000001">
    <property type="protein sequence ID" value="MBB6557716.1"/>
    <property type="molecule type" value="Genomic_DNA"/>
</dbReference>
<keyword evidence="3" id="KW-1003">Cell membrane</keyword>
<feature type="transmembrane region" description="Helical" evidence="8">
    <location>
        <begin position="89"/>
        <end position="111"/>
    </location>
</feature>
<dbReference type="InterPro" id="IPR001851">
    <property type="entry name" value="ABC_transp_permease"/>
</dbReference>
<evidence type="ECO:0000256" key="2">
    <source>
        <dbReference type="ARBA" id="ARBA00022448"/>
    </source>
</evidence>
<feature type="transmembrane region" description="Helical" evidence="8">
    <location>
        <begin position="156"/>
        <end position="181"/>
    </location>
</feature>
<feature type="transmembrane region" description="Helical" evidence="8">
    <location>
        <begin position="291"/>
        <end position="310"/>
    </location>
</feature>
<reference evidence="9 10" key="1">
    <citation type="submission" date="2020-08" db="EMBL/GenBank/DDBJ databases">
        <title>Functional genomics of gut bacteria from endangered species of beetles.</title>
        <authorList>
            <person name="Carlos-Shanley C."/>
        </authorList>
    </citation>
    <scope>NUCLEOTIDE SEQUENCE [LARGE SCALE GENOMIC DNA]</scope>
    <source>
        <strain evidence="9 10">S00198</strain>
    </source>
</reference>
<evidence type="ECO:0000256" key="1">
    <source>
        <dbReference type="ARBA" id="ARBA00004651"/>
    </source>
</evidence>
<keyword evidence="7 8" id="KW-0472">Membrane</keyword>
<comment type="caution">
    <text evidence="9">The sequence shown here is derived from an EMBL/GenBank/DDBJ whole genome shotgun (WGS) entry which is preliminary data.</text>
</comment>
<evidence type="ECO:0000256" key="5">
    <source>
        <dbReference type="ARBA" id="ARBA00022692"/>
    </source>
</evidence>
<keyword evidence="10" id="KW-1185">Reference proteome</keyword>
<organism evidence="9 10">
    <name type="scientific">Acidovorax soli</name>
    <dbReference type="NCBI Taxonomy" id="592050"/>
    <lineage>
        <taxon>Bacteria</taxon>
        <taxon>Pseudomonadati</taxon>
        <taxon>Pseudomonadota</taxon>
        <taxon>Betaproteobacteria</taxon>
        <taxon>Burkholderiales</taxon>
        <taxon>Comamonadaceae</taxon>
        <taxon>Acidovorax</taxon>
    </lineage>
</organism>
<feature type="transmembrane region" description="Helical" evidence="8">
    <location>
        <begin position="118"/>
        <end position="136"/>
    </location>
</feature>
<keyword evidence="2" id="KW-0813">Transport</keyword>
<protein>
    <submittedName>
        <fullName evidence="9">Fructose transport system permease protein</fullName>
    </submittedName>
</protein>
<gene>
    <name evidence="9" type="ORF">HNP48_000380</name>
</gene>
<dbReference type="PROSITE" id="PS51257">
    <property type="entry name" value="PROKAR_LIPOPROTEIN"/>
    <property type="match status" value="1"/>
</dbReference>
<keyword evidence="5 8" id="KW-0812">Transmembrane</keyword>
<dbReference type="Proteomes" id="UP000575083">
    <property type="component" value="Unassembled WGS sequence"/>
</dbReference>
<dbReference type="PANTHER" id="PTHR32196">
    <property type="entry name" value="ABC TRANSPORTER PERMEASE PROTEIN YPHD-RELATED-RELATED"/>
    <property type="match status" value="1"/>
</dbReference>
<dbReference type="CDD" id="cd06579">
    <property type="entry name" value="TM_PBP1_transp_AraH_like"/>
    <property type="match status" value="1"/>
</dbReference>
<dbReference type="Pfam" id="PF02653">
    <property type="entry name" value="BPD_transp_2"/>
    <property type="match status" value="1"/>
</dbReference>
<comment type="subcellular location">
    <subcellularLocation>
        <location evidence="1">Cell membrane</location>
        <topology evidence="1">Multi-pass membrane protein</topology>
    </subcellularLocation>
</comment>
<feature type="transmembrane region" description="Helical" evidence="8">
    <location>
        <begin position="210"/>
        <end position="231"/>
    </location>
</feature>
<feature type="transmembrane region" description="Helical" evidence="8">
    <location>
        <begin position="44"/>
        <end position="77"/>
    </location>
</feature>
<sequence>MKDKLPPLGQLGPFIALLMACAIFGSTTERFLSGDNFSLILQQVMVVGVIAIGQTLIILTAGIDLSCGMVMALGSIVMTKVAADFGLPPFLAVLVGVAVTTLFALLNGLLVTRLKLPPFIVTLGVFNIAFAITQLYSGAQTVTEVPASMTWLGSTFAIGGTNIAYGTVLMVLLYLCVWFWLRETASGRHVYAVGNNPEATRLVGIPPERVILGVYALSGVFYGIASLLAVARTGVGDPNAGQTEALDAITAVVLGGTSLFGGRGVVLGSLIGAVVVGVLRNGLTLMGVSSVYQMLITGILVILAVAVDQLSRKGGR</sequence>
<proteinExistence type="predicted"/>
<feature type="transmembrane region" description="Helical" evidence="8">
    <location>
        <begin position="251"/>
        <end position="279"/>
    </location>
</feature>
<keyword evidence="4" id="KW-0997">Cell inner membrane</keyword>
<feature type="transmembrane region" description="Helical" evidence="8">
    <location>
        <begin position="12"/>
        <end position="32"/>
    </location>
</feature>
<dbReference type="GO" id="GO:0022857">
    <property type="term" value="F:transmembrane transporter activity"/>
    <property type="evidence" value="ECO:0007669"/>
    <property type="project" value="InterPro"/>
</dbReference>